<evidence type="ECO:0000313" key="2">
    <source>
        <dbReference type="Proteomes" id="UP000789901"/>
    </source>
</evidence>
<gene>
    <name evidence="1" type="ORF">GMARGA_LOCUS15871</name>
</gene>
<dbReference type="Proteomes" id="UP000789901">
    <property type="component" value="Unassembled WGS sequence"/>
</dbReference>
<proteinExistence type="predicted"/>
<accession>A0ABN7V9J2</accession>
<sequence length="105" mass="11807">MELNRNSLSDMSRAEEVANLLAENNGFLPPAIKGRDGHFLNSIHILQYIDKLKLPGFDQHCSSISPELYSQKSGNRAIMDDCLPNYSPNKRKMLDVLILCLSDSE</sequence>
<evidence type="ECO:0000313" key="1">
    <source>
        <dbReference type="EMBL" id="CAG8745929.1"/>
    </source>
</evidence>
<protein>
    <submittedName>
        <fullName evidence="1">23308_t:CDS:1</fullName>
    </submittedName>
</protein>
<reference evidence="1 2" key="1">
    <citation type="submission" date="2021-06" db="EMBL/GenBank/DDBJ databases">
        <authorList>
            <person name="Kallberg Y."/>
            <person name="Tangrot J."/>
            <person name="Rosling A."/>
        </authorList>
    </citation>
    <scope>NUCLEOTIDE SEQUENCE [LARGE SCALE GENOMIC DNA]</scope>
    <source>
        <strain evidence="1 2">120-4 pot B 10/14</strain>
    </source>
</reference>
<organism evidence="1 2">
    <name type="scientific">Gigaspora margarita</name>
    <dbReference type="NCBI Taxonomy" id="4874"/>
    <lineage>
        <taxon>Eukaryota</taxon>
        <taxon>Fungi</taxon>
        <taxon>Fungi incertae sedis</taxon>
        <taxon>Mucoromycota</taxon>
        <taxon>Glomeromycotina</taxon>
        <taxon>Glomeromycetes</taxon>
        <taxon>Diversisporales</taxon>
        <taxon>Gigasporaceae</taxon>
        <taxon>Gigaspora</taxon>
    </lineage>
</organism>
<dbReference type="EMBL" id="CAJVQB010011199">
    <property type="protein sequence ID" value="CAG8745929.1"/>
    <property type="molecule type" value="Genomic_DNA"/>
</dbReference>
<name>A0ABN7V9J2_GIGMA</name>
<keyword evidence="2" id="KW-1185">Reference proteome</keyword>
<comment type="caution">
    <text evidence="1">The sequence shown here is derived from an EMBL/GenBank/DDBJ whole genome shotgun (WGS) entry which is preliminary data.</text>
</comment>